<proteinExistence type="predicted"/>
<organism evidence="1 2">
    <name type="scientific">Stephania yunnanensis</name>
    <dbReference type="NCBI Taxonomy" id="152371"/>
    <lineage>
        <taxon>Eukaryota</taxon>
        <taxon>Viridiplantae</taxon>
        <taxon>Streptophyta</taxon>
        <taxon>Embryophyta</taxon>
        <taxon>Tracheophyta</taxon>
        <taxon>Spermatophyta</taxon>
        <taxon>Magnoliopsida</taxon>
        <taxon>Ranunculales</taxon>
        <taxon>Menispermaceae</taxon>
        <taxon>Menispermoideae</taxon>
        <taxon>Cissampelideae</taxon>
        <taxon>Stephania</taxon>
    </lineage>
</organism>
<evidence type="ECO:0000313" key="1">
    <source>
        <dbReference type="EMBL" id="KAK9150030.1"/>
    </source>
</evidence>
<accession>A0AAP0KF32</accession>
<comment type="caution">
    <text evidence="1">The sequence shown here is derived from an EMBL/GenBank/DDBJ whole genome shotgun (WGS) entry which is preliminary data.</text>
</comment>
<dbReference type="Proteomes" id="UP001420932">
    <property type="component" value="Unassembled WGS sequence"/>
</dbReference>
<evidence type="ECO:0000313" key="2">
    <source>
        <dbReference type="Proteomes" id="UP001420932"/>
    </source>
</evidence>
<dbReference type="AlphaFoldDB" id="A0AAP0KF32"/>
<gene>
    <name evidence="1" type="ORF">Syun_008339</name>
</gene>
<protein>
    <submittedName>
        <fullName evidence="1">Uncharacterized protein</fullName>
    </submittedName>
</protein>
<dbReference type="EMBL" id="JBBNAF010000004">
    <property type="protein sequence ID" value="KAK9150030.1"/>
    <property type="molecule type" value="Genomic_DNA"/>
</dbReference>
<name>A0AAP0KF32_9MAGN</name>
<sequence length="59" mass="6005">MTTIRPPLICASILLAFVLIAPVLFLSTSARLISTGGGAGGGDEGQMKGDCRGCRVKLA</sequence>
<reference evidence="1 2" key="1">
    <citation type="submission" date="2024-01" db="EMBL/GenBank/DDBJ databases">
        <title>Genome assemblies of Stephania.</title>
        <authorList>
            <person name="Yang L."/>
        </authorList>
    </citation>
    <scope>NUCLEOTIDE SEQUENCE [LARGE SCALE GENOMIC DNA]</scope>
    <source>
        <strain evidence="1">YNDBR</strain>
        <tissue evidence="1">Leaf</tissue>
    </source>
</reference>
<keyword evidence="2" id="KW-1185">Reference proteome</keyword>